<sequence>MNSTEEPEKPTTTTTTIFTAEEIDSDDEIIVVSETLIQLTCSNSESEFEDDEPLDFPPKFDCKICETRKPIHDIFRVKGCDHFYCSTCIAQHVTCNIKESVTQVTCPFSGCNQVLQPENCKDILPPEVYDQWGDLLCEEAIMGCERLNCPFEGCGGLVINDGDVVRECECPYCFRLFCVKCRVPWHADIDCATFQMRN</sequence>
<comment type="similarity">
    <text evidence="4">Belongs to the RBR family. Ariadne subfamily.</text>
</comment>
<evidence type="ECO:0000256" key="11">
    <source>
        <dbReference type="ARBA" id="ARBA00022833"/>
    </source>
</evidence>
<dbReference type="InterPro" id="IPR001841">
    <property type="entry name" value="Znf_RING"/>
</dbReference>
<dbReference type="FunFam" id="3.30.40.10:FF:000230">
    <property type="entry name" value="RBR-type E3 ubiquitin transferase"/>
    <property type="match status" value="1"/>
</dbReference>
<keyword evidence="6" id="KW-0808">Transferase</keyword>
<keyword evidence="10" id="KW-0833">Ubl conjugation pathway</keyword>
<dbReference type="InterPro" id="IPR002867">
    <property type="entry name" value="IBR_dom"/>
</dbReference>
<evidence type="ECO:0000256" key="1">
    <source>
        <dbReference type="ARBA" id="ARBA00001798"/>
    </source>
</evidence>
<dbReference type="Proteomes" id="UP001454036">
    <property type="component" value="Unassembled WGS sequence"/>
</dbReference>
<name>A0AAV3PC87_LITER</name>
<evidence type="ECO:0000256" key="9">
    <source>
        <dbReference type="ARBA" id="ARBA00022771"/>
    </source>
</evidence>
<comment type="function">
    <text evidence="3">Might act as an E3 ubiquitin-protein ligase, or as part of E3 complex, which accepts ubiquitin from specific E2 ubiquitin-conjugating enzymes and then transfers it to substrates.</text>
</comment>
<dbReference type="PROSITE" id="PS51873">
    <property type="entry name" value="TRIAD"/>
    <property type="match status" value="1"/>
</dbReference>
<dbReference type="InterPro" id="IPR044066">
    <property type="entry name" value="TRIAD_supradom"/>
</dbReference>
<dbReference type="SMART" id="SM00647">
    <property type="entry name" value="IBR"/>
    <property type="match status" value="1"/>
</dbReference>
<evidence type="ECO:0000256" key="2">
    <source>
        <dbReference type="ARBA" id="ARBA00001947"/>
    </source>
</evidence>
<dbReference type="EC" id="2.3.2.31" evidence="5"/>
<organism evidence="15 16">
    <name type="scientific">Lithospermum erythrorhizon</name>
    <name type="common">Purple gromwell</name>
    <name type="synonym">Lithospermum officinale var. erythrorhizon</name>
    <dbReference type="NCBI Taxonomy" id="34254"/>
    <lineage>
        <taxon>Eukaryota</taxon>
        <taxon>Viridiplantae</taxon>
        <taxon>Streptophyta</taxon>
        <taxon>Embryophyta</taxon>
        <taxon>Tracheophyta</taxon>
        <taxon>Spermatophyta</taxon>
        <taxon>Magnoliopsida</taxon>
        <taxon>eudicotyledons</taxon>
        <taxon>Gunneridae</taxon>
        <taxon>Pentapetalae</taxon>
        <taxon>asterids</taxon>
        <taxon>lamiids</taxon>
        <taxon>Boraginales</taxon>
        <taxon>Boraginaceae</taxon>
        <taxon>Boraginoideae</taxon>
        <taxon>Lithospermeae</taxon>
        <taxon>Lithospermum</taxon>
    </lineage>
</organism>
<feature type="domain" description="RING-type" evidence="13">
    <location>
        <begin position="62"/>
        <end position="107"/>
    </location>
</feature>
<evidence type="ECO:0000313" key="15">
    <source>
        <dbReference type="EMBL" id="GAA0148667.1"/>
    </source>
</evidence>
<evidence type="ECO:0000256" key="8">
    <source>
        <dbReference type="ARBA" id="ARBA00022737"/>
    </source>
</evidence>
<accession>A0AAV3PC87</accession>
<keyword evidence="7" id="KW-0479">Metal-binding</keyword>
<proteinExistence type="inferred from homology"/>
<comment type="catalytic activity">
    <reaction evidence="1">
        <text>[E2 ubiquitin-conjugating enzyme]-S-ubiquitinyl-L-cysteine + [acceptor protein]-L-lysine = [E2 ubiquitin-conjugating enzyme]-L-cysteine + [acceptor protein]-N(6)-ubiquitinyl-L-lysine.</text>
        <dbReference type="EC" id="2.3.2.31"/>
    </reaction>
</comment>
<evidence type="ECO:0000259" key="13">
    <source>
        <dbReference type="PROSITE" id="PS50089"/>
    </source>
</evidence>
<dbReference type="GO" id="GO:0061630">
    <property type="term" value="F:ubiquitin protein ligase activity"/>
    <property type="evidence" value="ECO:0007669"/>
    <property type="project" value="UniProtKB-EC"/>
</dbReference>
<keyword evidence="16" id="KW-1185">Reference proteome</keyword>
<evidence type="ECO:0000313" key="16">
    <source>
        <dbReference type="Proteomes" id="UP001454036"/>
    </source>
</evidence>
<evidence type="ECO:0000256" key="7">
    <source>
        <dbReference type="ARBA" id="ARBA00022723"/>
    </source>
</evidence>
<keyword evidence="11" id="KW-0862">Zinc</keyword>
<protein>
    <recommendedName>
        <fullName evidence="5">RBR-type E3 ubiquitin transferase</fullName>
        <ecNumber evidence="5">2.3.2.31</ecNumber>
    </recommendedName>
</protein>
<dbReference type="PANTHER" id="PTHR11685">
    <property type="entry name" value="RBR FAMILY RING FINGER AND IBR DOMAIN-CONTAINING"/>
    <property type="match status" value="1"/>
</dbReference>
<dbReference type="SUPFAM" id="SSF57850">
    <property type="entry name" value="RING/U-box"/>
    <property type="match status" value="2"/>
</dbReference>
<evidence type="ECO:0000259" key="14">
    <source>
        <dbReference type="PROSITE" id="PS51873"/>
    </source>
</evidence>
<dbReference type="EMBL" id="BAABME010001277">
    <property type="protein sequence ID" value="GAA0148667.1"/>
    <property type="molecule type" value="Genomic_DNA"/>
</dbReference>
<dbReference type="Pfam" id="PF01485">
    <property type="entry name" value="IBR"/>
    <property type="match status" value="1"/>
</dbReference>
<dbReference type="Gene3D" id="3.30.40.10">
    <property type="entry name" value="Zinc/RING finger domain, C3HC4 (zinc finger)"/>
    <property type="match status" value="1"/>
</dbReference>
<dbReference type="InterPro" id="IPR031127">
    <property type="entry name" value="E3_UB_ligase_RBR"/>
</dbReference>
<feature type="domain" description="RING-type" evidence="14">
    <location>
        <begin position="58"/>
        <end position="198"/>
    </location>
</feature>
<dbReference type="GO" id="GO:0008270">
    <property type="term" value="F:zinc ion binding"/>
    <property type="evidence" value="ECO:0007669"/>
    <property type="project" value="UniProtKB-KW"/>
</dbReference>
<dbReference type="InterPro" id="IPR013083">
    <property type="entry name" value="Znf_RING/FYVE/PHD"/>
</dbReference>
<evidence type="ECO:0000256" key="10">
    <source>
        <dbReference type="ARBA" id="ARBA00022786"/>
    </source>
</evidence>
<reference evidence="15 16" key="1">
    <citation type="submission" date="2024-01" db="EMBL/GenBank/DDBJ databases">
        <title>The complete chloroplast genome sequence of Lithospermum erythrorhizon: insights into the phylogenetic relationship among Boraginaceae species and the maternal lineages of purple gromwells.</title>
        <authorList>
            <person name="Okada T."/>
            <person name="Watanabe K."/>
        </authorList>
    </citation>
    <scope>NUCLEOTIDE SEQUENCE [LARGE SCALE GENOMIC DNA]</scope>
</reference>
<dbReference type="PROSITE" id="PS50089">
    <property type="entry name" value="ZF_RING_2"/>
    <property type="match status" value="1"/>
</dbReference>
<dbReference type="PROSITE" id="PS00518">
    <property type="entry name" value="ZF_RING_1"/>
    <property type="match status" value="1"/>
</dbReference>
<dbReference type="AlphaFoldDB" id="A0AAV3PC87"/>
<evidence type="ECO:0000256" key="4">
    <source>
        <dbReference type="ARBA" id="ARBA00005884"/>
    </source>
</evidence>
<dbReference type="GO" id="GO:0016567">
    <property type="term" value="P:protein ubiquitination"/>
    <property type="evidence" value="ECO:0007669"/>
    <property type="project" value="InterPro"/>
</dbReference>
<evidence type="ECO:0000256" key="5">
    <source>
        <dbReference type="ARBA" id="ARBA00012251"/>
    </source>
</evidence>
<evidence type="ECO:0000256" key="6">
    <source>
        <dbReference type="ARBA" id="ARBA00022679"/>
    </source>
</evidence>
<comment type="cofactor">
    <cofactor evidence="2">
        <name>Zn(2+)</name>
        <dbReference type="ChEBI" id="CHEBI:29105"/>
    </cofactor>
</comment>
<keyword evidence="8" id="KW-0677">Repeat</keyword>
<keyword evidence="9 12" id="KW-0863">Zinc-finger</keyword>
<comment type="caution">
    <text evidence="15">The sequence shown here is derived from an EMBL/GenBank/DDBJ whole genome shotgun (WGS) entry which is preliminary data.</text>
</comment>
<keyword evidence="15" id="KW-0436">Ligase</keyword>
<evidence type="ECO:0000256" key="12">
    <source>
        <dbReference type="PROSITE-ProRule" id="PRU00175"/>
    </source>
</evidence>
<gene>
    <name evidence="15" type="ORF">LIER_08047</name>
</gene>
<evidence type="ECO:0000256" key="3">
    <source>
        <dbReference type="ARBA" id="ARBA00003976"/>
    </source>
</evidence>
<dbReference type="GO" id="GO:0016874">
    <property type="term" value="F:ligase activity"/>
    <property type="evidence" value="ECO:0007669"/>
    <property type="project" value="UniProtKB-KW"/>
</dbReference>
<dbReference type="InterPro" id="IPR017907">
    <property type="entry name" value="Znf_RING_CS"/>
</dbReference>